<proteinExistence type="predicted"/>
<evidence type="ECO:0000313" key="3">
    <source>
        <dbReference type="Proteomes" id="UP000229972"/>
    </source>
</evidence>
<dbReference type="InterPro" id="IPR041657">
    <property type="entry name" value="HTH_17"/>
</dbReference>
<accession>A0A2H0V8F4</accession>
<organism evidence="2 3">
    <name type="scientific">Candidatus Falkowbacteria bacterium CG10_big_fil_rev_8_21_14_0_10_37_18</name>
    <dbReference type="NCBI Taxonomy" id="1974562"/>
    <lineage>
        <taxon>Bacteria</taxon>
        <taxon>Candidatus Falkowiibacteriota</taxon>
    </lineage>
</organism>
<evidence type="ECO:0000259" key="1">
    <source>
        <dbReference type="Pfam" id="PF12728"/>
    </source>
</evidence>
<dbReference type="InterPro" id="IPR036890">
    <property type="entry name" value="HATPase_C_sf"/>
</dbReference>
<name>A0A2H0V8F4_9BACT</name>
<dbReference type="AlphaFoldDB" id="A0A2H0V8F4"/>
<feature type="domain" description="Helix-turn-helix" evidence="1">
    <location>
        <begin position="6"/>
        <end position="55"/>
    </location>
</feature>
<dbReference type="Gene3D" id="1.10.1660.10">
    <property type="match status" value="1"/>
</dbReference>
<dbReference type="CDD" id="cd04762">
    <property type="entry name" value="HTH_MerR-trunc"/>
    <property type="match status" value="1"/>
</dbReference>
<dbReference type="InterPro" id="IPR009061">
    <property type="entry name" value="DNA-bd_dom_put_sf"/>
</dbReference>
<sequence length="242" mass="27242">MINDKLKINEAANYLGISIDTLRRWDDKGKLKSLRASQGDHRYYSLSQLEEFLTSSCVSLVLKWTRDNIGAEPNDIFYCSDSSVFQGRLYKLRKALSGNKEIESFFSLLISVVGEIGDNSFGHNLGNWPDVIGIFFAYDIKKKVIVLADRGRGIFKTLKRVKPELQNDEEALKVAFTEILSGRAPESRGNGLKYVKSIIEKNPLSLFFQSGEAELNLSQNISALKIKKAKQPIQGCLAIIRF</sequence>
<comment type="caution">
    <text evidence="2">The sequence shown here is derived from an EMBL/GenBank/DDBJ whole genome shotgun (WGS) entry which is preliminary data.</text>
</comment>
<protein>
    <recommendedName>
        <fullName evidence="1">Helix-turn-helix domain-containing protein</fullName>
    </recommendedName>
</protein>
<evidence type="ECO:0000313" key="2">
    <source>
        <dbReference type="EMBL" id="PIR95353.1"/>
    </source>
</evidence>
<dbReference type="Pfam" id="PF12728">
    <property type="entry name" value="HTH_17"/>
    <property type="match status" value="1"/>
</dbReference>
<gene>
    <name evidence="2" type="ORF">COT93_02800</name>
</gene>
<dbReference type="Proteomes" id="UP000229972">
    <property type="component" value="Unassembled WGS sequence"/>
</dbReference>
<dbReference type="EMBL" id="PFAL01000027">
    <property type="protein sequence ID" value="PIR95353.1"/>
    <property type="molecule type" value="Genomic_DNA"/>
</dbReference>
<dbReference type="SUPFAM" id="SSF46955">
    <property type="entry name" value="Putative DNA-binding domain"/>
    <property type="match status" value="1"/>
</dbReference>
<reference evidence="3" key="1">
    <citation type="submission" date="2017-09" db="EMBL/GenBank/DDBJ databases">
        <title>Depth-based differentiation of microbial function through sediment-hosted aquifers and enrichment of novel symbionts in the deep terrestrial subsurface.</title>
        <authorList>
            <person name="Probst A.J."/>
            <person name="Ladd B."/>
            <person name="Jarett J.K."/>
            <person name="Geller-Mcgrath D.E."/>
            <person name="Sieber C.M.K."/>
            <person name="Emerson J.B."/>
            <person name="Anantharaman K."/>
            <person name="Thomas B.C."/>
            <person name="Malmstrom R."/>
            <person name="Stieglmeier M."/>
            <person name="Klingl A."/>
            <person name="Woyke T."/>
            <person name="Ryan C.M."/>
            <person name="Banfield J.F."/>
        </authorList>
    </citation>
    <scope>NUCLEOTIDE SEQUENCE [LARGE SCALE GENOMIC DNA]</scope>
</reference>
<dbReference type="SUPFAM" id="SSF55874">
    <property type="entry name" value="ATPase domain of HSP90 chaperone/DNA topoisomerase II/histidine kinase"/>
    <property type="match status" value="1"/>
</dbReference>